<organism evidence="2 4">
    <name type="scientific">Bacteroides caccae</name>
    <dbReference type="NCBI Taxonomy" id="47678"/>
    <lineage>
        <taxon>Bacteria</taxon>
        <taxon>Pseudomonadati</taxon>
        <taxon>Bacteroidota</taxon>
        <taxon>Bacteroidia</taxon>
        <taxon>Bacteroidales</taxon>
        <taxon>Bacteroidaceae</taxon>
        <taxon>Bacteroides</taxon>
    </lineage>
</organism>
<evidence type="ECO:0000259" key="1">
    <source>
        <dbReference type="Pfam" id="PF04448"/>
    </source>
</evidence>
<dbReference type="Proteomes" id="UP000095725">
    <property type="component" value="Unassembled WGS sequence"/>
</dbReference>
<proteinExistence type="predicted"/>
<evidence type="ECO:0000313" key="4">
    <source>
        <dbReference type="Proteomes" id="UP000095725"/>
    </source>
</evidence>
<reference evidence="3 5" key="2">
    <citation type="journal article" date="2019" name="Nat. Med.">
        <title>A library of human gut bacterial isolates paired with longitudinal multiomics data enables mechanistic microbiome research.</title>
        <authorList>
            <person name="Poyet M."/>
            <person name="Groussin M."/>
            <person name="Gibbons S.M."/>
            <person name="Avila-Pacheco J."/>
            <person name="Jiang X."/>
            <person name="Kearney S.M."/>
            <person name="Perrotta A.R."/>
            <person name="Berdy B."/>
            <person name="Zhao S."/>
            <person name="Lieberman T.D."/>
            <person name="Swanson P.K."/>
            <person name="Smith M."/>
            <person name="Roesemann S."/>
            <person name="Alexander J.E."/>
            <person name="Rich S.A."/>
            <person name="Livny J."/>
            <person name="Vlamakis H."/>
            <person name="Clish C."/>
            <person name="Bullock K."/>
            <person name="Deik A."/>
            <person name="Scott J."/>
            <person name="Pierce K.A."/>
            <person name="Xavier R.J."/>
            <person name="Alm E.J."/>
        </authorList>
    </citation>
    <scope>NUCLEOTIDE SEQUENCE [LARGE SCALE GENOMIC DNA]</scope>
    <source>
        <strain evidence="3 5">BIOML-A21</strain>
    </source>
</reference>
<dbReference type="Proteomes" id="UP000491168">
    <property type="component" value="Unassembled WGS sequence"/>
</dbReference>
<dbReference type="EMBL" id="CZBL01000007">
    <property type="protein sequence ID" value="CUQ16581.1"/>
    <property type="molecule type" value="Genomic_DNA"/>
</dbReference>
<dbReference type="Pfam" id="PF04448">
    <property type="entry name" value="DUF551"/>
    <property type="match status" value="1"/>
</dbReference>
<reference evidence="2 4" key="1">
    <citation type="submission" date="2015-09" db="EMBL/GenBank/DDBJ databases">
        <authorList>
            <consortium name="Pathogen Informatics"/>
        </authorList>
    </citation>
    <scope>NUCLEOTIDE SEQUENCE [LARGE SCALE GENOMIC DNA]</scope>
    <source>
        <strain evidence="2 4">2789STDY5834946</strain>
    </source>
</reference>
<feature type="domain" description="DUF551" evidence="1">
    <location>
        <begin position="56"/>
        <end position="117"/>
    </location>
</feature>
<dbReference type="RefSeq" id="WP_055256294.1">
    <property type="nucleotide sequence ID" value="NZ_CP081920.1"/>
</dbReference>
<evidence type="ECO:0000313" key="2">
    <source>
        <dbReference type="EMBL" id="CUQ16581.1"/>
    </source>
</evidence>
<gene>
    <name evidence="2" type="ORF">ERS852558_02037</name>
    <name evidence="3" type="ORF">F2Y35_21195</name>
</gene>
<protein>
    <submittedName>
        <fullName evidence="3">DUF551 domain-containing protein</fullName>
    </submittedName>
    <submittedName>
        <fullName evidence="2">Protein of uncharacterized function (DUF551)</fullName>
    </submittedName>
</protein>
<name>A0A174U7A7_9BACE</name>
<dbReference type="EMBL" id="VVYF01000029">
    <property type="protein sequence ID" value="KAA5486371.1"/>
    <property type="molecule type" value="Genomic_DNA"/>
</dbReference>
<dbReference type="AlphaFoldDB" id="A0A174U7A7"/>
<sequence>MKQSIIEAAHEYATEKTKFRKDVLKEVDADNYVSRHADSMEDFQCGYSYCKEQSPWISVKDKLPEPEQEVFLYDRDSVKHYAIGWLRKKKGYCKSKWFVTNGYVTDESITHWMPIPKFNV</sequence>
<dbReference type="InterPro" id="IPR007539">
    <property type="entry name" value="DUF551"/>
</dbReference>
<evidence type="ECO:0000313" key="3">
    <source>
        <dbReference type="EMBL" id="KAA5486371.1"/>
    </source>
</evidence>
<evidence type="ECO:0000313" key="5">
    <source>
        <dbReference type="Proteomes" id="UP000491168"/>
    </source>
</evidence>
<accession>A0A174U7A7</accession>